<feature type="chain" id="PRO_5014492580" description="Peroxidase" evidence="15">
    <location>
        <begin position="22"/>
        <end position="331"/>
    </location>
</feature>
<feature type="signal peptide" evidence="15">
    <location>
        <begin position="1"/>
        <end position="21"/>
    </location>
</feature>
<dbReference type="SUPFAM" id="SSF48113">
    <property type="entry name" value="Heme-dependent peroxidases"/>
    <property type="match status" value="1"/>
</dbReference>
<feature type="binding site" evidence="11">
    <location>
        <position position="162"/>
    </location>
    <ligand>
        <name>substrate</name>
    </ligand>
</feature>
<dbReference type="PRINTS" id="PR00461">
    <property type="entry name" value="PLPEROXIDASE"/>
</dbReference>
<evidence type="ECO:0000256" key="9">
    <source>
        <dbReference type="ARBA" id="ARBA00023157"/>
    </source>
</evidence>
<evidence type="ECO:0000256" key="12">
    <source>
        <dbReference type="PIRSR" id="PIRSR600823-3"/>
    </source>
</evidence>
<feature type="binding site" evidence="12">
    <location>
        <position position="65"/>
    </location>
    <ligand>
        <name>Ca(2+)</name>
        <dbReference type="ChEBI" id="CHEBI:29108"/>
        <label>1</label>
    </ligand>
</feature>
<dbReference type="CDD" id="cd00693">
    <property type="entry name" value="secretory_peroxidase"/>
    <property type="match status" value="1"/>
</dbReference>
<keyword evidence="4 15" id="KW-0575">Peroxidase</keyword>
<feature type="active site" description="Proton acceptor" evidence="10">
    <location>
        <position position="64"/>
    </location>
</feature>
<dbReference type="InterPro" id="IPR002016">
    <property type="entry name" value="Haem_peroxidase"/>
</dbReference>
<evidence type="ECO:0000256" key="8">
    <source>
        <dbReference type="ARBA" id="ARBA00023004"/>
    </source>
</evidence>
<evidence type="ECO:0000259" key="16">
    <source>
        <dbReference type="PROSITE" id="PS50873"/>
    </source>
</evidence>
<dbReference type="InterPro" id="IPR010255">
    <property type="entry name" value="Haem_peroxidase_sf"/>
</dbReference>
<keyword evidence="15" id="KW-0376">Hydrogen peroxide</keyword>
<dbReference type="GO" id="GO:0005576">
    <property type="term" value="C:extracellular region"/>
    <property type="evidence" value="ECO:0007669"/>
    <property type="project" value="UniProtKB-SubCell"/>
</dbReference>
<comment type="catalytic activity">
    <reaction evidence="1 15">
        <text>2 a phenolic donor + H2O2 = 2 a phenolic radical donor + 2 H2O</text>
        <dbReference type="Rhea" id="RHEA:56136"/>
        <dbReference type="ChEBI" id="CHEBI:15377"/>
        <dbReference type="ChEBI" id="CHEBI:16240"/>
        <dbReference type="ChEBI" id="CHEBI:139520"/>
        <dbReference type="ChEBI" id="CHEBI:139521"/>
        <dbReference type="EC" id="1.11.1.7"/>
    </reaction>
</comment>
<keyword evidence="12 15" id="KW-0106">Calcium</keyword>
<evidence type="ECO:0000313" key="17">
    <source>
        <dbReference type="EMBL" id="SPD26199.1"/>
    </source>
</evidence>
<accession>A0A2N9IPY5</accession>
<feature type="disulfide bond" evidence="14">
    <location>
        <begin position="33"/>
        <end position="113"/>
    </location>
</feature>
<evidence type="ECO:0000256" key="5">
    <source>
        <dbReference type="ARBA" id="ARBA00022617"/>
    </source>
</evidence>
<feature type="disulfide bond" evidence="14">
    <location>
        <begin position="119"/>
        <end position="319"/>
    </location>
</feature>
<dbReference type="GO" id="GO:0006979">
    <property type="term" value="P:response to oxidative stress"/>
    <property type="evidence" value="ECO:0007669"/>
    <property type="project" value="UniProtKB-UniRule"/>
</dbReference>
<evidence type="ECO:0000256" key="11">
    <source>
        <dbReference type="PIRSR" id="PIRSR600823-2"/>
    </source>
</evidence>
<evidence type="ECO:0000256" key="10">
    <source>
        <dbReference type="PIRSR" id="PIRSR600823-1"/>
    </source>
</evidence>
<comment type="similarity">
    <text evidence="15">Belongs to the peroxidase family. Classical plant (class III) peroxidase subfamily.</text>
</comment>
<feature type="binding site" evidence="12">
    <location>
        <position position="251"/>
    </location>
    <ligand>
        <name>Ca(2+)</name>
        <dbReference type="ChEBI" id="CHEBI:29108"/>
        <label>2</label>
    </ligand>
</feature>
<feature type="binding site" evidence="12">
    <location>
        <position position="72"/>
    </location>
    <ligand>
        <name>Ca(2+)</name>
        <dbReference type="ChEBI" id="CHEBI:29108"/>
        <label>1</label>
    </ligand>
</feature>
<dbReference type="PANTHER" id="PTHR31517">
    <property type="match status" value="1"/>
</dbReference>
<dbReference type="PRINTS" id="PR00458">
    <property type="entry name" value="PEROXIDASE"/>
</dbReference>
<dbReference type="PROSITE" id="PS50873">
    <property type="entry name" value="PEROXIDASE_4"/>
    <property type="match status" value="1"/>
</dbReference>
<keyword evidence="9 14" id="KW-1015">Disulfide bond</keyword>
<gene>
    <name evidence="17" type="ORF">FSB_LOCUS54081</name>
</gene>
<comment type="cofactor">
    <cofactor evidence="12 15">
        <name>Ca(2+)</name>
        <dbReference type="ChEBI" id="CHEBI:29108"/>
    </cofactor>
    <text evidence="12 15">Binds 2 calcium ions per subunit.</text>
</comment>
<keyword evidence="15" id="KW-0732">Signal</keyword>
<evidence type="ECO:0000256" key="14">
    <source>
        <dbReference type="PIRSR" id="PIRSR600823-5"/>
    </source>
</evidence>
<dbReference type="GO" id="GO:0046872">
    <property type="term" value="F:metal ion binding"/>
    <property type="evidence" value="ECO:0007669"/>
    <property type="project" value="UniProtKB-UniRule"/>
</dbReference>
<dbReference type="Pfam" id="PF00141">
    <property type="entry name" value="peroxidase"/>
    <property type="match status" value="1"/>
</dbReference>
<feature type="disulfide bond" evidence="14">
    <location>
        <begin position="66"/>
        <end position="71"/>
    </location>
</feature>
<dbReference type="InterPro" id="IPR033905">
    <property type="entry name" value="Secretory_peroxidase"/>
</dbReference>
<evidence type="ECO:0000256" key="6">
    <source>
        <dbReference type="ARBA" id="ARBA00022723"/>
    </source>
</evidence>
<comment type="function">
    <text evidence="2">Removal of H(2)O(2), oxidation of toxic reductants, biosynthesis and degradation of lignin, suberization, auxin catabolism, response to environmental stresses such as wounding, pathogen attack and oxidative stress. These functions might be dependent on each isozyme/isoform in each plant tissue.</text>
</comment>
<name>A0A2N9IPY5_FAGSY</name>
<dbReference type="PANTHER" id="PTHR31517:SF81">
    <property type="entry name" value="PEROXIDASE"/>
    <property type="match status" value="1"/>
</dbReference>
<dbReference type="InterPro" id="IPR000823">
    <property type="entry name" value="Peroxidase_pln"/>
</dbReference>
<dbReference type="GO" id="GO:0042744">
    <property type="term" value="P:hydrogen peroxide catabolic process"/>
    <property type="evidence" value="ECO:0007669"/>
    <property type="project" value="UniProtKB-KW"/>
</dbReference>
<comment type="subcellular location">
    <subcellularLocation>
        <location evidence="15">Secreted</location>
    </subcellularLocation>
</comment>
<proteinExistence type="inferred from homology"/>
<keyword evidence="15" id="KW-0964">Secreted</keyword>
<keyword evidence="6 12" id="KW-0479">Metal-binding</keyword>
<sequence length="331" mass="36062">MDLRTIFLMVLMFLLKNVVEGGGLHYNFYEKSCPQLENIVRASLVPIFVTDPTSPAALLRLMFHDCQVKGCDASILVDPIEENVSSEMTSVKNFGIRKRELISILKSMVEASCPQQVSCADLLILAAREAVAMSGGPRIKVPLGRRDSSIAPSYELADALIPPATIGVNDTLHLFTSKGMTIEESVAIIGAHTLGVTHCFNILNRLNKPKVDKAQGKKPGFEAFLRLNCPKGSLSSNLSFVLNDPTTFMFDNRYYMNAIGGRGVLRIDAEMVLDPRTAQIVKHFANDQDDFFRAFSTAFVKLSSSGVLIGNQGVIRKRCEVGSDGGTAAAT</sequence>
<feature type="site" description="Transition state stabilizer" evidence="13">
    <location>
        <position position="60"/>
    </location>
</feature>
<feature type="binding site" evidence="12">
    <location>
        <position position="70"/>
    </location>
    <ligand>
        <name>Ca(2+)</name>
        <dbReference type="ChEBI" id="CHEBI:29108"/>
        <label>1</label>
    </ligand>
</feature>
<dbReference type="EC" id="1.11.1.7" evidence="3 15"/>
<organism evidence="17">
    <name type="scientific">Fagus sylvatica</name>
    <name type="common">Beechnut</name>
    <dbReference type="NCBI Taxonomy" id="28930"/>
    <lineage>
        <taxon>Eukaryota</taxon>
        <taxon>Viridiplantae</taxon>
        <taxon>Streptophyta</taxon>
        <taxon>Embryophyta</taxon>
        <taxon>Tracheophyta</taxon>
        <taxon>Spermatophyta</taxon>
        <taxon>Magnoliopsida</taxon>
        <taxon>eudicotyledons</taxon>
        <taxon>Gunneridae</taxon>
        <taxon>Pentapetalae</taxon>
        <taxon>rosids</taxon>
        <taxon>fabids</taxon>
        <taxon>Fagales</taxon>
        <taxon>Fagaceae</taxon>
        <taxon>Fagus</taxon>
    </lineage>
</organism>
<dbReference type="Gene3D" id="1.10.420.10">
    <property type="entry name" value="Peroxidase, domain 2"/>
    <property type="match status" value="1"/>
</dbReference>
<keyword evidence="7 15" id="KW-0560">Oxidoreductase</keyword>
<feature type="binding site" evidence="12">
    <location>
        <position position="246"/>
    </location>
    <ligand>
        <name>Ca(2+)</name>
        <dbReference type="ChEBI" id="CHEBI:29108"/>
        <label>2</label>
    </ligand>
</feature>
<dbReference type="EMBL" id="OIVN01006148">
    <property type="protein sequence ID" value="SPD26199.1"/>
    <property type="molecule type" value="Genomic_DNA"/>
</dbReference>
<evidence type="ECO:0000256" key="2">
    <source>
        <dbReference type="ARBA" id="ARBA00002322"/>
    </source>
</evidence>
<reference evidence="17" key="1">
    <citation type="submission" date="2018-02" db="EMBL/GenBank/DDBJ databases">
        <authorList>
            <person name="Cohen D.B."/>
            <person name="Kent A.D."/>
        </authorList>
    </citation>
    <scope>NUCLEOTIDE SEQUENCE</scope>
</reference>
<dbReference type="AlphaFoldDB" id="A0A2N9IPY5"/>
<dbReference type="GO" id="GO:0140825">
    <property type="term" value="F:lactoperoxidase activity"/>
    <property type="evidence" value="ECO:0007669"/>
    <property type="project" value="UniProtKB-EC"/>
</dbReference>
<dbReference type="GO" id="GO:0020037">
    <property type="term" value="F:heme binding"/>
    <property type="evidence" value="ECO:0007669"/>
    <property type="project" value="UniProtKB-UniRule"/>
</dbReference>
<evidence type="ECO:0000256" key="13">
    <source>
        <dbReference type="PIRSR" id="PIRSR600823-4"/>
    </source>
</evidence>
<feature type="disulfide bond" evidence="14">
    <location>
        <begin position="199"/>
        <end position="229"/>
    </location>
</feature>
<evidence type="ECO:0000256" key="4">
    <source>
        <dbReference type="ARBA" id="ARBA00022559"/>
    </source>
</evidence>
<protein>
    <recommendedName>
        <fullName evidence="3 15">Peroxidase</fullName>
        <ecNumber evidence="3 15">1.11.1.7</ecNumber>
    </recommendedName>
</protein>
<comment type="cofactor">
    <cofactor evidence="12 15">
        <name>heme b</name>
        <dbReference type="ChEBI" id="CHEBI:60344"/>
    </cofactor>
    <text evidence="12 15">Binds 1 heme b (iron(II)-protoporphyrin IX) group per subunit.</text>
</comment>
<feature type="binding site" evidence="12">
    <location>
        <position position="87"/>
    </location>
    <ligand>
        <name>Ca(2+)</name>
        <dbReference type="ChEBI" id="CHEBI:29108"/>
        <label>1</label>
    </ligand>
</feature>
<feature type="binding site" description="axial binding residue" evidence="12">
    <location>
        <position position="192"/>
    </location>
    <ligand>
        <name>heme b</name>
        <dbReference type="ChEBI" id="CHEBI:60344"/>
    </ligand>
    <ligandPart>
        <name>Fe</name>
        <dbReference type="ChEBI" id="CHEBI:18248"/>
    </ligandPart>
</feature>
<keyword evidence="8 12" id="KW-0408">Iron</keyword>
<feature type="binding site" evidence="12">
    <location>
        <position position="193"/>
    </location>
    <ligand>
        <name>Ca(2+)</name>
        <dbReference type="ChEBI" id="CHEBI:29108"/>
        <label>2</label>
    </ligand>
</feature>
<evidence type="ECO:0000256" key="15">
    <source>
        <dbReference type="RuleBase" id="RU362060"/>
    </source>
</evidence>
<dbReference type="FunFam" id="1.10.420.10:FF:000001">
    <property type="entry name" value="Peroxidase"/>
    <property type="match status" value="1"/>
</dbReference>
<keyword evidence="5 15" id="KW-0349">Heme</keyword>
<feature type="binding site" evidence="12">
    <location>
        <position position="68"/>
    </location>
    <ligand>
        <name>Ca(2+)</name>
        <dbReference type="ChEBI" id="CHEBI:29108"/>
        <label>1</label>
    </ligand>
</feature>
<feature type="domain" description="Plant heme peroxidase family profile" evidence="16">
    <location>
        <begin position="23"/>
        <end position="323"/>
    </location>
</feature>
<evidence type="ECO:0000256" key="3">
    <source>
        <dbReference type="ARBA" id="ARBA00012313"/>
    </source>
</evidence>
<evidence type="ECO:0000256" key="1">
    <source>
        <dbReference type="ARBA" id="ARBA00000189"/>
    </source>
</evidence>
<feature type="binding site" evidence="12">
    <location>
        <position position="74"/>
    </location>
    <ligand>
        <name>Ca(2+)</name>
        <dbReference type="ChEBI" id="CHEBI:29108"/>
        <label>1</label>
    </ligand>
</feature>
<dbReference type="Gene3D" id="1.10.520.10">
    <property type="match status" value="1"/>
</dbReference>
<evidence type="ECO:0000256" key="7">
    <source>
        <dbReference type="ARBA" id="ARBA00023002"/>
    </source>
</evidence>